<evidence type="ECO:0000313" key="3">
    <source>
        <dbReference type="EMBL" id="KAG2893939.1"/>
    </source>
</evidence>
<reference evidence="7 8" key="1">
    <citation type="submission" date="2018-01" db="EMBL/GenBank/DDBJ databases">
        <title>Draft genome of the strawberry crown rot pathogen Phytophthora cactorum.</title>
        <authorList>
            <person name="Armitage A.D."/>
            <person name="Lysoe E."/>
            <person name="Nellist C.F."/>
            <person name="Harrison R.J."/>
            <person name="Brurberg M.B."/>
        </authorList>
    </citation>
    <scope>NUCLEOTIDE SEQUENCE [LARGE SCALE GENOMIC DNA]</scope>
    <source>
        <strain evidence="7 8">10300</strain>
    </source>
</reference>
<dbReference type="EMBL" id="RCMK01001459">
    <property type="protein sequence ID" value="KAG2893939.1"/>
    <property type="molecule type" value="Genomic_DNA"/>
</dbReference>
<name>A0A329T4Q7_9STRA</name>
<dbReference type="EMBL" id="MJFZ01000003">
    <property type="protein sequence ID" value="RAW43558.1"/>
    <property type="molecule type" value="Genomic_DNA"/>
</dbReference>
<dbReference type="Proteomes" id="UP000697107">
    <property type="component" value="Unassembled WGS sequence"/>
</dbReference>
<dbReference type="Proteomes" id="UP000774804">
    <property type="component" value="Unassembled WGS sequence"/>
</dbReference>
<accession>A0A329T4Q7</accession>
<dbReference type="EMBL" id="RCMI01000047">
    <property type="protein sequence ID" value="KAG2939658.1"/>
    <property type="molecule type" value="Genomic_DNA"/>
</dbReference>
<comment type="caution">
    <text evidence="7">The sequence shown here is derived from an EMBL/GenBank/DDBJ whole genome shotgun (WGS) entry which is preliminary data.</text>
</comment>
<dbReference type="EMBL" id="RCMV01001521">
    <property type="protein sequence ID" value="KAG3208230.1"/>
    <property type="molecule type" value="Genomic_DNA"/>
</dbReference>
<evidence type="ECO:0000313" key="5">
    <source>
        <dbReference type="EMBL" id="KAG2995826.1"/>
    </source>
</evidence>
<dbReference type="Proteomes" id="UP000736787">
    <property type="component" value="Unassembled WGS sequence"/>
</dbReference>
<dbReference type="VEuPathDB" id="FungiDB:PC110_g294"/>
<dbReference type="OrthoDB" id="129367at2759"/>
<evidence type="ECO:0000313" key="2">
    <source>
        <dbReference type="EMBL" id="KAG2869155.1"/>
    </source>
</evidence>
<protein>
    <submittedName>
        <fullName evidence="7">Uncharacterized protein</fullName>
    </submittedName>
</protein>
<dbReference type="EMBL" id="RCML01000044">
    <property type="protein sequence ID" value="KAG2995826.1"/>
    <property type="molecule type" value="Genomic_DNA"/>
</dbReference>
<evidence type="ECO:0000313" key="8">
    <source>
        <dbReference type="Proteomes" id="UP000251314"/>
    </source>
</evidence>
<evidence type="ECO:0000313" key="7">
    <source>
        <dbReference type="EMBL" id="RAW43558.1"/>
    </source>
</evidence>
<dbReference type="Proteomes" id="UP000760860">
    <property type="component" value="Unassembled WGS sequence"/>
</dbReference>
<keyword evidence="8" id="KW-1185">Reference proteome</keyword>
<organism evidence="7 8">
    <name type="scientific">Phytophthora cactorum</name>
    <dbReference type="NCBI Taxonomy" id="29920"/>
    <lineage>
        <taxon>Eukaryota</taxon>
        <taxon>Sar</taxon>
        <taxon>Stramenopiles</taxon>
        <taxon>Oomycota</taxon>
        <taxon>Peronosporomycetes</taxon>
        <taxon>Peronosporales</taxon>
        <taxon>Peronosporaceae</taxon>
        <taxon>Phytophthora</taxon>
    </lineage>
</organism>
<dbReference type="Proteomes" id="UP000735874">
    <property type="component" value="Unassembled WGS sequence"/>
</dbReference>
<dbReference type="EMBL" id="RCMG01000004">
    <property type="protein sequence ID" value="KAG2869155.1"/>
    <property type="molecule type" value="Genomic_DNA"/>
</dbReference>
<evidence type="ECO:0000256" key="1">
    <source>
        <dbReference type="SAM" id="MobiDB-lite"/>
    </source>
</evidence>
<reference evidence="2" key="2">
    <citation type="submission" date="2018-10" db="EMBL/GenBank/DDBJ databases">
        <title>Effector identification in a new, highly contiguous assembly of the strawberry crown rot pathogen Phytophthora cactorum.</title>
        <authorList>
            <person name="Armitage A.D."/>
            <person name="Nellist C.F."/>
            <person name="Bates H."/>
            <person name="Vickerstaff R.J."/>
            <person name="Harrison R.J."/>
        </authorList>
    </citation>
    <scope>NUCLEOTIDE SEQUENCE</scope>
    <source>
        <strain evidence="2">15-7</strain>
        <strain evidence="4">4032</strain>
        <strain evidence="3">4040</strain>
        <strain evidence="5">P415</strain>
        <strain evidence="6">P421</strain>
    </source>
</reference>
<dbReference type="AlphaFoldDB" id="A0A329T4Q7"/>
<feature type="region of interest" description="Disordered" evidence="1">
    <location>
        <begin position="111"/>
        <end position="132"/>
    </location>
</feature>
<dbReference type="Proteomes" id="UP000251314">
    <property type="component" value="Unassembled WGS sequence"/>
</dbReference>
<evidence type="ECO:0000313" key="6">
    <source>
        <dbReference type="EMBL" id="KAG3208230.1"/>
    </source>
</evidence>
<sequence>MRTHPVFYAGVLKPYQDSAHVSVETLAPGWLNPRVASHSDLLVLEQRIHSLNANSNVHLLVVDLDEIPGWVDSFESPSALQSLAADVERQVAQLQGQLDLLLHFQQYAPRPVGPPPAVDRPRRLKTAMDIKK</sequence>
<proteinExistence type="predicted"/>
<gene>
    <name evidence="7" type="ORF">PC110_g294</name>
    <name evidence="2" type="ORF">PC113_g407</name>
    <name evidence="4" type="ORF">PC115_g2996</name>
    <name evidence="3" type="ORF">PC117_g23650</name>
    <name evidence="5" type="ORF">PC118_g2819</name>
    <name evidence="6" type="ORF">PC129_g20741</name>
</gene>
<evidence type="ECO:0000313" key="4">
    <source>
        <dbReference type="EMBL" id="KAG2939658.1"/>
    </source>
</evidence>